<keyword evidence="5" id="KW-1185">Reference proteome</keyword>
<dbReference type="RefSeq" id="WP_137269737.1">
    <property type="nucleotide sequence ID" value="NZ_CP101614.1"/>
</dbReference>
<evidence type="ECO:0000313" key="4">
    <source>
        <dbReference type="Proteomes" id="UP000306393"/>
    </source>
</evidence>
<sequence length="163" mass="18300">MRGAYLVITFICIVAIATTSFLLSRYYREQAATEVRCSSYVRMDLAINASQILLIDAVINFQRNKDGAVMLIKGSVESDKGLTTLSREIILDTANVDELNGYEYTVRHIRPGPTDDTPEAHFNEFLGEISGDDHHVFLNDRVIRDDAVLIGGPYSNLFMCVKY</sequence>
<organism evidence="3 4">
    <name type="scientific">Erwinia persicina</name>
    <dbReference type="NCBI Taxonomy" id="55211"/>
    <lineage>
        <taxon>Bacteria</taxon>
        <taxon>Pseudomonadati</taxon>
        <taxon>Pseudomonadota</taxon>
        <taxon>Gammaproteobacteria</taxon>
        <taxon>Enterobacterales</taxon>
        <taxon>Erwiniaceae</taxon>
        <taxon>Erwinia</taxon>
    </lineage>
</organism>
<gene>
    <name evidence="3" type="ORF">EpCFBP13511_17865</name>
    <name evidence="2" type="ORF">IFT93_17360</name>
</gene>
<evidence type="ECO:0000256" key="1">
    <source>
        <dbReference type="SAM" id="Phobius"/>
    </source>
</evidence>
<dbReference type="OrthoDB" id="6605300at2"/>
<evidence type="ECO:0000313" key="5">
    <source>
        <dbReference type="Proteomes" id="UP000661012"/>
    </source>
</evidence>
<reference evidence="2 5" key="2">
    <citation type="journal article" date="2020" name="FEMS Microbiol. Ecol.">
        <title>Temporal dynamics of bacterial communities during seed development and maturation.</title>
        <authorList>
            <person name="Chesneau G."/>
            <person name="Torres-Cortes G."/>
            <person name="Briand M."/>
            <person name="Darrasse A."/>
            <person name="Preveaux A."/>
            <person name="Marais C."/>
            <person name="Jacques M.A."/>
            <person name="Shade A."/>
            <person name="Barret M."/>
        </authorList>
    </citation>
    <scope>NUCLEOTIDE SEQUENCE [LARGE SCALE GENOMIC DNA]</scope>
    <source>
        <strain evidence="2 5">CFBP13732</strain>
    </source>
</reference>
<dbReference type="Proteomes" id="UP000661012">
    <property type="component" value="Unassembled WGS sequence"/>
</dbReference>
<protein>
    <submittedName>
        <fullName evidence="3">Uncharacterized protein</fullName>
    </submittedName>
</protein>
<dbReference type="Proteomes" id="UP000306393">
    <property type="component" value="Unassembled WGS sequence"/>
</dbReference>
<keyword evidence="1" id="KW-0812">Transmembrane</keyword>
<dbReference type="Pfam" id="PF15941">
    <property type="entry name" value="FidL_like"/>
    <property type="match status" value="1"/>
</dbReference>
<proteinExistence type="predicted"/>
<keyword evidence="1" id="KW-1133">Transmembrane helix</keyword>
<evidence type="ECO:0000313" key="3">
    <source>
        <dbReference type="EMBL" id="TKJ86709.1"/>
    </source>
</evidence>
<evidence type="ECO:0000313" key="2">
    <source>
        <dbReference type="EMBL" id="MBD8108161.1"/>
    </source>
</evidence>
<dbReference type="EMBL" id="QGAC01000018">
    <property type="protein sequence ID" value="TKJ86709.1"/>
    <property type="molecule type" value="Genomic_DNA"/>
</dbReference>
<dbReference type="InterPro" id="IPR031854">
    <property type="entry name" value="FidL-like"/>
</dbReference>
<reference evidence="3 4" key="1">
    <citation type="journal article" date="2019" name="Sci. Rep.">
        <title>Differences in resource use lead to coexistence of seed-transmitted microbial populations.</title>
        <authorList>
            <person name="Torres-Cortes G."/>
            <person name="Garcia B.J."/>
            <person name="Compant S."/>
            <person name="Rezki S."/>
            <person name="Jones P."/>
            <person name="Preveaux A."/>
            <person name="Briand M."/>
            <person name="Roulet A."/>
            <person name="Bouchez O."/>
            <person name="Jacobson D."/>
            <person name="Barret M."/>
        </authorList>
    </citation>
    <scope>NUCLEOTIDE SEQUENCE [LARGE SCALE GENOMIC DNA]</scope>
    <source>
        <strain evidence="3 4">CFBP13511</strain>
    </source>
</reference>
<dbReference type="AlphaFoldDB" id="A0A4U3F3H1"/>
<feature type="transmembrane region" description="Helical" evidence="1">
    <location>
        <begin position="6"/>
        <end position="23"/>
    </location>
</feature>
<dbReference type="EMBL" id="JACYNN010000015">
    <property type="protein sequence ID" value="MBD8108161.1"/>
    <property type="molecule type" value="Genomic_DNA"/>
</dbReference>
<comment type="caution">
    <text evidence="3">The sequence shown here is derived from an EMBL/GenBank/DDBJ whole genome shotgun (WGS) entry which is preliminary data.</text>
</comment>
<keyword evidence="1" id="KW-0472">Membrane</keyword>
<name>A0A4U3F3H1_9GAMM</name>
<accession>A0A4U3F3H1</accession>